<feature type="domain" description="Prolamin-like" evidence="10">
    <location>
        <begin position="44"/>
        <end position="106"/>
    </location>
</feature>
<accession>A0A394DHD0</accession>
<keyword evidence="12" id="KW-1185">Reference proteome</keyword>
<gene>
    <name evidence="11" type="ORF">TanjilG_31911</name>
</gene>
<evidence type="ECO:0000313" key="11">
    <source>
        <dbReference type="EMBL" id="OIW19997.1"/>
    </source>
</evidence>
<dbReference type="EMBL" id="MLAU01005051">
    <property type="protein sequence ID" value="OIW19997.1"/>
    <property type="molecule type" value="Genomic_DNA"/>
</dbReference>
<evidence type="ECO:0000256" key="7">
    <source>
        <dbReference type="ARBA" id="ARBA00034457"/>
    </source>
</evidence>
<dbReference type="Gramene" id="OIW19997">
    <property type="protein sequence ID" value="OIW19997"/>
    <property type="gene ID" value="TanjilG_31911"/>
</dbReference>
<evidence type="ECO:0000313" key="12">
    <source>
        <dbReference type="Proteomes" id="UP000188354"/>
    </source>
</evidence>
<dbReference type="PANTHER" id="PTHR35293:SF1">
    <property type="entry name" value="EGG CELL-SECRETED PROTEIN 1.5"/>
    <property type="match status" value="1"/>
</dbReference>
<dbReference type="GO" id="GO:2000008">
    <property type="term" value="P:regulation of protein localization to cell surface"/>
    <property type="evidence" value="ECO:0007669"/>
    <property type="project" value="UniProtKB-ARBA"/>
</dbReference>
<evidence type="ECO:0000256" key="5">
    <source>
        <dbReference type="ARBA" id="ARBA00023279"/>
    </source>
</evidence>
<evidence type="ECO:0000256" key="4">
    <source>
        <dbReference type="ARBA" id="ARBA00022729"/>
    </source>
</evidence>
<evidence type="ECO:0000256" key="1">
    <source>
        <dbReference type="ARBA" id="ARBA00004541"/>
    </source>
</evidence>
<protein>
    <recommendedName>
        <fullName evidence="10">Prolamin-like domain-containing protein</fullName>
    </recommendedName>
</protein>
<evidence type="ECO:0000256" key="6">
    <source>
        <dbReference type="ARBA" id="ARBA00023329"/>
    </source>
</evidence>
<organism evidence="11 12">
    <name type="scientific">Lupinus angustifolius</name>
    <name type="common">Narrow-leaved blue lupine</name>
    <dbReference type="NCBI Taxonomy" id="3871"/>
    <lineage>
        <taxon>Eukaryota</taxon>
        <taxon>Viridiplantae</taxon>
        <taxon>Streptophyta</taxon>
        <taxon>Embryophyta</taxon>
        <taxon>Tracheophyta</taxon>
        <taxon>Spermatophyta</taxon>
        <taxon>Magnoliopsida</taxon>
        <taxon>eudicotyledons</taxon>
        <taxon>Gunneridae</taxon>
        <taxon>Pentapetalae</taxon>
        <taxon>rosids</taxon>
        <taxon>fabids</taxon>
        <taxon>Fabales</taxon>
        <taxon>Fabaceae</taxon>
        <taxon>Papilionoideae</taxon>
        <taxon>50 kb inversion clade</taxon>
        <taxon>genistoids sensu lato</taxon>
        <taxon>core genistoids</taxon>
        <taxon>Genisteae</taxon>
        <taxon>Lupinus</taxon>
    </lineage>
</organism>
<sequence>MVFSTKLFIVIICTMTTIVMARPLTPTTSNSTHATRLGSDENNKCWETLFELQSCSGEVIMFFLNGETYLGSGCCNALLTIVQQCSTLITTLGLTQQECDIMRGYCEEIAHNNNKSNATVNSSNPISSNNNLV</sequence>
<evidence type="ECO:0000256" key="9">
    <source>
        <dbReference type="SAM" id="SignalP"/>
    </source>
</evidence>
<dbReference type="GO" id="GO:0009567">
    <property type="term" value="P:double fertilization forming a zygote and endosperm"/>
    <property type="evidence" value="ECO:0007669"/>
    <property type="project" value="InterPro"/>
</dbReference>
<evidence type="ECO:0000259" key="10">
    <source>
        <dbReference type="Pfam" id="PF05617"/>
    </source>
</evidence>
<feature type="chain" id="PRO_5017233337" description="Prolamin-like domain-containing protein" evidence="9">
    <location>
        <begin position="22"/>
        <end position="133"/>
    </location>
</feature>
<comment type="caution">
    <text evidence="11">The sequence shown here is derived from an EMBL/GenBank/DDBJ whole genome shotgun (WGS) entry which is preliminary data.</text>
</comment>
<feature type="signal peptide" evidence="9">
    <location>
        <begin position="1"/>
        <end position="21"/>
    </location>
</feature>
<dbReference type="PANTHER" id="PTHR35293">
    <property type="entry name" value="EGG CELL-SECRETED PROTEIN 1.5"/>
    <property type="match status" value="1"/>
</dbReference>
<evidence type="ECO:0000256" key="8">
    <source>
        <dbReference type="ARBA" id="ARBA00034484"/>
    </source>
</evidence>
<keyword evidence="5" id="KW-0278">Fertilization</keyword>
<comment type="similarity">
    <text evidence="8">Belongs to the plant egg cell-secreted peptide family.</text>
</comment>
<reference evidence="11 12" key="1">
    <citation type="journal article" date="2017" name="Plant Biotechnol. J.">
        <title>A comprehensive draft genome sequence for lupin (Lupinus angustifolius), an emerging health food: insights into plant-microbe interactions and legume evolution.</title>
        <authorList>
            <person name="Hane J.K."/>
            <person name="Ming Y."/>
            <person name="Kamphuis L.G."/>
            <person name="Nelson M.N."/>
            <person name="Garg G."/>
            <person name="Atkins C.A."/>
            <person name="Bayer P.E."/>
            <person name="Bravo A."/>
            <person name="Bringans S."/>
            <person name="Cannon S."/>
            <person name="Edwards D."/>
            <person name="Foley R."/>
            <person name="Gao L.L."/>
            <person name="Harrison M.J."/>
            <person name="Huang W."/>
            <person name="Hurgobin B."/>
            <person name="Li S."/>
            <person name="Liu C.W."/>
            <person name="McGrath A."/>
            <person name="Morahan G."/>
            <person name="Murray J."/>
            <person name="Weller J."/>
            <person name="Jian J."/>
            <person name="Singh K.B."/>
        </authorList>
    </citation>
    <scope>NUCLEOTIDE SEQUENCE [LARGE SCALE GENOMIC DNA]</scope>
    <source>
        <strain evidence="12">cv. Tanjil</strain>
        <tissue evidence="11">Whole plant</tissue>
    </source>
</reference>
<keyword evidence="6" id="KW-0968">Cytoplasmic vesicle</keyword>
<dbReference type="AlphaFoldDB" id="A0A394DHD0"/>
<evidence type="ECO:0000256" key="2">
    <source>
        <dbReference type="ARBA" id="ARBA00004613"/>
    </source>
</evidence>
<comment type="subcellular location">
    <subcellularLocation>
        <location evidence="1">Cytoplasmic vesicle</location>
    </subcellularLocation>
    <subcellularLocation>
        <location evidence="2">Secreted</location>
    </subcellularLocation>
</comment>
<dbReference type="GO" id="GO:0080155">
    <property type="term" value="P:regulation of double fertilization forming a zygote and endosperm"/>
    <property type="evidence" value="ECO:0007669"/>
    <property type="project" value="UniProtKB-ARBA"/>
</dbReference>
<evidence type="ECO:0000256" key="3">
    <source>
        <dbReference type="ARBA" id="ARBA00022525"/>
    </source>
</evidence>
<proteinExistence type="inferred from homology"/>
<dbReference type="STRING" id="3871.A0A394DHD0"/>
<keyword evidence="4 9" id="KW-0732">Signal</keyword>
<dbReference type="InterPro" id="IPR044711">
    <property type="entry name" value="EC11-15"/>
</dbReference>
<comment type="function">
    <text evidence="7">Involved in the regulation of gamete interactions during the double fertilization and to prevent multiple-pollen tube attraction; mediates the redistribution of the gamete fusogen HAP2/GCS1 to the cell surface after secretion upon sperm arrival.</text>
</comment>
<dbReference type="Proteomes" id="UP000188354">
    <property type="component" value="Unassembled WGS sequence"/>
</dbReference>
<name>A0A394DHD0_LUPAN</name>
<dbReference type="InterPro" id="IPR008502">
    <property type="entry name" value="Prolamin-like"/>
</dbReference>
<dbReference type="Pfam" id="PF05617">
    <property type="entry name" value="Prolamin_like"/>
    <property type="match status" value="1"/>
</dbReference>
<dbReference type="GO" id="GO:0005576">
    <property type="term" value="C:extracellular region"/>
    <property type="evidence" value="ECO:0007669"/>
    <property type="project" value="UniProtKB-SubCell"/>
</dbReference>
<keyword evidence="3" id="KW-0964">Secreted</keyword>
<dbReference type="GO" id="GO:0031410">
    <property type="term" value="C:cytoplasmic vesicle"/>
    <property type="evidence" value="ECO:0007669"/>
    <property type="project" value="UniProtKB-SubCell"/>
</dbReference>